<dbReference type="Pfam" id="PF12098">
    <property type="entry name" value="DUF3574"/>
    <property type="match status" value="1"/>
</dbReference>
<protein>
    <submittedName>
        <fullName evidence="2">DUF3574 domain-containing protein</fullName>
    </submittedName>
</protein>
<evidence type="ECO:0000256" key="1">
    <source>
        <dbReference type="SAM" id="SignalP"/>
    </source>
</evidence>
<dbReference type="PROSITE" id="PS51257">
    <property type="entry name" value="PROKAR_LIPOPROTEIN"/>
    <property type="match status" value="1"/>
</dbReference>
<keyword evidence="1" id="KW-0732">Signal</keyword>
<reference evidence="2" key="2">
    <citation type="submission" date="2022-10" db="EMBL/GenBank/DDBJ databases">
        <authorList>
            <person name="Trinh H.N."/>
        </authorList>
    </citation>
    <scope>NUCLEOTIDE SEQUENCE</scope>
    <source>
        <strain evidence="2">RN2-1</strain>
    </source>
</reference>
<evidence type="ECO:0000313" key="2">
    <source>
        <dbReference type="EMBL" id="MCW3475650.1"/>
    </source>
</evidence>
<comment type="caution">
    <text evidence="2">The sequence shown here is derived from an EMBL/GenBank/DDBJ whole genome shotgun (WGS) entry which is preliminary data.</text>
</comment>
<dbReference type="InterPro" id="IPR021957">
    <property type="entry name" value="DUF3574"/>
</dbReference>
<dbReference type="AlphaFoldDB" id="A0AA41YMW2"/>
<dbReference type="EMBL" id="JAPDNT010000010">
    <property type="protein sequence ID" value="MCW3475650.1"/>
    <property type="molecule type" value="Genomic_DNA"/>
</dbReference>
<feature type="signal peptide" evidence="1">
    <location>
        <begin position="1"/>
        <end position="20"/>
    </location>
</feature>
<feature type="chain" id="PRO_5041385580" evidence="1">
    <location>
        <begin position="21"/>
        <end position="140"/>
    </location>
</feature>
<dbReference type="Proteomes" id="UP001165679">
    <property type="component" value="Unassembled WGS sequence"/>
</dbReference>
<name>A0AA41YMW2_9PROT</name>
<reference evidence="2" key="1">
    <citation type="submission" date="2022-09" db="EMBL/GenBank/DDBJ databases">
        <title>Rhodovastum sp. nov. RN2-1 isolated from soil in Seongnam, South Korea.</title>
        <authorList>
            <person name="Le N.T."/>
        </authorList>
    </citation>
    <scope>NUCLEOTIDE SEQUENCE</scope>
    <source>
        <strain evidence="2">RN2-1</strain>
    </source>
</reference>
<proteinExistence type="predicted"/>
<accession>A0AA41YMW2</accession>
<evidence type="ECO:0000313" key="3">
    <source>
        <dbReference type="Proteomes" id="UP001165679"/>
    </source>
</evidence>
<gene>
    <name evidence="2" type="ORF">OL599_13780</name>
</gene>
<sequence>MRRANGLACLTLALVLAACAASPPAARCAGMRGDPAITVQLLFGRSLRGGGKVGDVAWRDFLAAAVTPRFPDGLTVLDGYGQWRQRATGRVISEPSTVVEIVTEASPDTFQRLDAIRTEYKAQFVQDSVGLVVSEACASF</sequence>
<keyword evidence="3" id="KW-1185">Reference proteome</keyword>
<organism evidence="2 3">
    <name type="scientific">Limobrevibacterium gyesilva</name>
    <dbReference type="NCBI Taxonomy" id="2991712"/>
    <lineage>
        <taxon>Bacteria</taxon>
        <taxon>Pseudomonadati</taxon>
        <taxon>Pseudomonadota</taxon>
        <taxon>Alphaproteobacteria</taxon>
        <taxon>Acetobacterales</taxon>
        <taxon>Acetobacteraceae</taxon>
        <taxon>Limobrevibacterium</taxon>
    </lineage>
</organism>